<organism evidence="7 8">
    <name type="scientific">Nitratidesulfovibrio liaohensis</name>
    <dbReference type="NCBI Taxonomy" id="2604158"/>
    <lineage>
        <taxon>Bacteria</taxon>
        <taxon>Pseudomonadati</taxon>
        <taxon>Thermodesulfobacteriota</taxon>
        <taxon>Desulfovibrionia</taxon>
        <taxon>Desulfovibrionales</taxon>
        <taxon>Desulfovibrionaceae</taxon>
        <taxon>Nitratidesulfovibrio</taxon>
    </lineage>
</organism>
<feature type="transmembrane region" description="Helical" evidence="6">
    <location>
        <begin position="116"/>
        <end position="134"/>
    </location>
</feature>
<keyword evidence="4 6" id="KW-1133">Transmembrane helix</keyword>
<feature type="transmembrane region" description="Helical" evidence="6">
    <location>
        <begin position="25"/>
        <end position="48"/>
    </location>
</feature>
<accession>A0ABY9R5K9</accession>
<dbReference type="EMBL" id="CP133659">
    <property type="protein sequence ID" value="WMW67026.1"/>
    <property type="molecule type" value="Genomic_DNA"/>
</dbReference>
<dbReference type="Proteomes" id="UP001180616">
    <property type="component" value="Chromosome"/>
</dbReference>
<sequence>MLKGLARKTDEWLWHKGFRASEIRLLLRCQLLVSGASLLAGVACAPFWDWGLWFGVGAALSTFNFYALAKFVQGIVFMPYTRAMAAGLMFRFYGRLLLTGLVLFGLIVWLKVSVSALLAGLSTCVLSIAAWGIARGAGQKVKEA</sequence>
<proteinExistence type="predicted"/>
<evidence type="ECO:0000256" key="5">
    <source>
        <dbReference type="ARBA" id="ARBA00023136"/>
    </source>
</evidence>
<name>A0ABY9R5K9_9BACT</name>
<evidence type="ECO:0000313" key="8">
    <source>
        <dbReference type="Proteomes" id="UP001180616"/>
    </source>
</evidence>
<dbReference type="RefSeq" id="WP_309542863.1">
    <property type="nucleotide sequence ID" value="NZ_CP133659.1"/>
</dbReference>
<dbReference type="InterPro" id="IPR005598">
    <property type="entry name" value="ATP_synth_I"/>
</dbReference>
<evidence type="ECO:0000256" key="4">
    <source>
        <dbReference type="ARBA" id="ARBA00022989"/>
    </source>
</evidence>
<feature type="transmembrane region" description="Helical" evidence="6">
    <location>
        <begin position="92"/>
        <end position="110"/>
    </location>
</feature>
<protein>
    <submittedName>
        <fullName evidence="7">ATP synthase subunit I</fullName>
    </submittedName>
</protein>
<evidence type="ECO:0000256" key="3">
    <source>
        <dbReference type="ARBA" id="ARBA00022692"/>
    </source>
</evidence>
<evidence type="ECO:0000256" key="2">
    <source>
        <dbReference type="ARBA" id="ARBA00022475"/>
    </source>
</evidence>
<reference evidence="7" key="1">
    <citation type="submission" date="2023-09" db="EMBL/GenBank/DDBJ databases">
        <authorList>
            <consortium name="CW5 consortium"/>
            <person name="Lu C.-W."/>
        </authorList>
    </citation>
    <scope>NUCLEOTIDE SEQUENCE</scope>
    <source>
        <strain evidence="7">KPS</strain>
    </source>
</reference>
<gene>
    <name evidence="7" type="ORF">KPS_001668</name>
</gene>
<evidence type="ECO:0000256" key="6">
    <source>
        <dbReference type="SAM" id="Phobius"/>
    </source>
</evidence>
<comment type="subcellular location">
    <subcellularLocation>
        <location evidence="1">Cell membrane</location>
        <topology evidence="1">Multi-pass membrane protein</topology>
    </subcellularLocation>
</comment>
<keyword evidence="8" id="KW-1185">Reference proteome</keyword>
<dbReference type="Pfam" id="PF03899">
    <property type="entry name" value="ATP-synt_I"/>
    <property type="match status" value="1"/>
</dbReference>
<keyword evidence="3 6" id="KW-0812">Transmembrane</keyword>
<evidence type="ECO:0000313" key="7">
    <source>
        <dbReference type="EMBL" id="WMW67026.1"/>
    </source>
</evidence>
<evidence type="ECO:0000256" key="1">
    <source>
        <dbReference type="ARBA" id="ARBA00004651"/>
    </source>
</evidence>
<keyword evidence="2" id="KW-1003">Cell membrane</keyword>
<feature type="transmembrane region" description="Helical" evidence="6">
    <location>
        <begin position="54"/>
        <end position="80"/>
    </location>
</feature>
<keyword evidence="5 6" id="KW-0472">Membrane</keyword>